<dbReference type="AlphaFoldDB" id="A0A5B7IPZ3"/>
<evidence type="ECO:0000313" key="2">
    <source>
        <dbReference type="Proteomes" id="UP000324222"/>
    </source>
</evidence>
<sequence>MGGNTRRLVVTVEYIVELITFTHTIVCKDTQHVSKSRGHDISRGGDGWLVGVSGREGVMRGVSGQGGGVARRVMAHLPSSLTGEL</sequence>
<dbReference type="EMBL" id="VSRR010064663">
    <property type="protein sequence ID" value="MPC84179.1"/>
    <property type="molecule type" value="Genomic_DNA"/>
</dbReference>
<gene>
    <name evidence="1" type="ORF">E2C01_078907</name>
</gene>
<reference evidence="1 2" key="1">
    <citation type="submission" date="2019-05" db="EMBL/GenBank/DDBJ databases">
        <title>Another draft genome of Portunus trituberculatus and its Hox gene families provides insights of decapod evolution.</title>
        <authorList>
            <person name="Jeong J.-H."/>
            <person name="Song I."/>
            <person name="Kim S."/>
            <person name="Choi T."/>
            <person name="Kim D."/>
            <person name="Ryu S."/>
            <person name="Kim W."/>
        </authorList>
    </citation>
    <scope>NUCLEOTIDE SEQUENCE [LARGE SCALE GENOMIC DNA]</scope>
    <source>
        <tissue evidence="1">Muscle</tissue>
    </source>
</reference>
<accession>A0A5B7IPZ3</accession>
<dbReference type="Proteomes" id="UP000324222">
    <property type="component" value="Unassembled WGS sequence"/>
</dbReference>
<name>A0A5B7IPZ3_PORTR</name>
<protein>
    <submittedName>
        <fullName evidence="1">Uncharacterized protein</fullName>
    </submittedName>
</protein>
<comment type="caution">
    <text evidence="1">The sequence shown here is derived from an EMBL/GenBank/DDBJ whole genome shotgun (WGS) entry which is preliminary data.</text>
</comment>
<evidence type="ECO:0000313" key="1">
    <source>
        <dbReference type="EMBL" id="MPC84179.1"/>
    </source>
</evidence>
<organism evidence="1 2">
    <name type="scientific">Portunus trituberculatus</name>
    <name type="common">Swimming crab</name>
    <name type="synonym">Neptunus trituberculatus</name>
    <dbReference type="NCBI Taxonomy" id="210409"/>
    <lineage>
        <taxon>Eukaryota</taxon>
        <taxon>Metazoa</taxon>
        <taxon>Ecdysozoa</taxon>
        <taxon>Arthropoda</taxon>
        <taxon>Crustacea</taxon>
        <taxon>Multicrustacea</taxon>
        <taxon>Malacostraca</taxon>
        <taxon>Eumalacostraca</taxon>
        <taxon>Eucarida</taxon>
        <taxon>Decapoda</taxon>
        <taxon>Pleocyemata</taxon>
        <taxon>Brachyura</taxon>
        <taxon>Eubrachyura</taxon>
        <taxon>Portunoidea</taxon>
        <taxon>Portunidae</taxon>
        <taxon>Portuninae</taxon>
        <taxon>Portunus</taxon>
    </lineage>
</organism>
<keyword evidence="2" id="KW-1185">Reference proteome</keyword>
<proteinExistence type="predicted"/>